<feature type="transmembrane region" description="Helical" evidence="1">
    <location>
        <begin position="96"/>
        <end position="116"/>
    </location>
</feature>
<gene>
    <name evidence="2" type="ORF">EK398_15780</name>
</gene>
<organism evidence="2 3">
    <name type="scientific">Enterococcus avium</name>
    <name type="common">Streptococcus avium</name>
    <dbReference type="NCBI Taxonomy" id="33945"/>
    <lineage>
        <taxon>Bacteria</taxon>
        <taxon>Bacillati</taxon>
        <taxon>Bacillota</taxon>
        <taxon>Bacilli</taxon>
        <taxon>Lactobacillales</taxon>
        <taxon>Enterococcaceae</taxon>
        <taxon>Enterococcus</taxon>
    </lineage>
</organism>
<comment type="caution">
    <text evidence="2">The sequence shown here is derived from an EMBL/GenBank/DDBJ whole genome shotgun (WGS) entry which is preliminary data.</text>
</comment>
<dbReference type="Proteomes" id="UP000288388">
    <property type="component" value="Unassembled WGS sequence"/>
</dbReference>
<feature type="transmembrane region" description="Helical" evidence="1">
    <location>
        <begin position="40"/>
        <end position="59"/>
    </location>
</feature>
<dbReference type="EMBL" id="RYZS01000001">
    <property type="protein sequence ID" value="RVU96184.1"/>
    <property type="molecule type" value="Genomic_DNA"/>
</dbReference>
<keyword evidence="1" id="KW-0812">Transmembrane</keyword>
<feature type="transmembrane region" description="Helical" evidence="1">
    <location>
        <begin position="71"/>
        <end position="90"/>
    </location>
</feature>
<reference evidence="2 3" key="1">
    <citation type="submission" date="2018-12" db="EMBL/GenBank/DDBJ databases">
        <title>A novel vanA-carrying plasmid in a clinical isolate of Enterococcus avium.</title>
        <authorList>
            <person name="Bernasconi O.J."/>
            <person name="Luzzaro F."/>
            <person name="Endimiani A."/>
        </authorList>
    </citation>
    <scope>NUCLEOTIDE SEQUENCE [LARGE SCALE GENOMIC DNA]</scope>
    <source>
        <strain evidence="2 3">LC0559/18</strain>
    </source>
</reference>
<dbReference type="AlphaFoldDB" id="A0A437URB7"/>
<sequence length="126" mass="14819">MMSNTRKSRKTNLYFVFLVLLVGGLLSDWSHELYTNGWSIIPLFNILIVSLFLIASYFIETRSSLSDKIRTFFYFAYFLIIGTFASAIIYQNQLNGQMIFLYLFLSFISSLIWLFFCKQLNTKNKL</sequence>
<protein>
    <submittedName>
        <fullName evidence="2">Uncharacterized protein</fullName>
    </submittedName>
</protein>
<evidence type="ECO:0000313" key="3">
    <source>
        <dbReference type="Proteomes" id="UP000288388"/>
    </source>
</evidence>
<evidence type="ECO:0000313" key="2">
    <source>
        <dbReference type="EMBL" id="RVU96184.1"/>
    </source>
</evidence>
<evidence type="ECO:0000256" key="1">
    <source>
        <dbReference type="SAM" id="Phobius"/>
    </source>
</evidence>
<accession>A0A437URB7</accession>
<keyword evidence="1" id="KW-0472">Membrane</keyword>
<proteinExistence type="predicted"/>
<name>A0A437URB7_ENTAV</name>
<keyword evidence="1" id="KW-1133">Transmembrane helix</keyword>